<keyword evidence="2" id="KW-0597">Phosphoprotein</keyword>
<dbReference type="CDD" id="cd00156">
    <property type="entry name" value="REC"/>
    <property type="match status" value="1"/>
</dbReference>
<dbReference type="Pfam" id="PF07228">
    <property type="entry name" value="SpoIIE"/>
    <property type="match status" value="1"/>
</dbReference>
<evidence type="ECO:0000256" key="2">
    <source>
        <dbReference type="PROSITE-ProRule" id="PRU00169"/>
    </source>
</evidence>
<dbReference type="SMART" id="SM00331">
    <property type="entry name" value="PP2C_SIG"/>
    <property type="match status" value="1"/>
</dbReference>
<dbReference type="AlphaFoldDB" id="A0A6L9QPA9"/>
<organism evidence="5 6">
    <name type="scientific">Actinomadura bangladeshensis</name>
    <dbReference type="NCBI Taxonomy" id="453573"/>
    <lineage>
        <taxon>Bacteria</taxon>
        <taxon>Bacillati</taxon>
        <taxon>Actinomycetota</taxon>
        <taxon>Actinomycetes</taxon>
        <taxon>Streptosporangiales</taxon>
        <taxon>Thermomonosporaceae</taxon>
        <taxon>Actinomadura</taxon>
    </lineage>
</organism>
<dbReference type="SMART" id="SM00448">
    <property type="entry name" value="REC"/>
    <property type="match status" value="1"/>
</dbReference>
<accession>A0A6L9QPA9</accession>
<name>A0A6L9QPA9_9ACTN</name>
<dbReference type="InterPro" id="IPR001932">
    <property type="entry name" value="PPM-type_phosphatase-like_dom"/>
</dbReference>
<feature type="domain" description="Response regulatory" evidence="4">
    <location>
        <begin position="99"/>
        <end position="214"/>
    </location>
</feature>
<gene>
    <name evidence="5" type="ORF">G3I70_33235</name>
</gene>
<dbReference type="Gene3D" id="3.40.50.2300">
    <property type="match status" value="1"/>
</dbReference>
<dbReference type="EMBL" id="JAAGLI010000912">
    <property type="protein sequence ID" value="NEA27325.1"/>
    <property type="molecule type" value="Genomic_DNA"/>
</dbReference>
<dbReference type="Gene3D" id="3.60.40.10">
    <property type="entry name" value="PPM-type phosphatase domain"/>
    <property type="match status" value="1"/>
</dbReference>
<evidence type="ECO:0000256" key="1">
    <source>
        <dbReference type="ARBA" id="ARBA00022801"/>
    </source>
</evidence>
<comment type="caution">
    <text evidence="5">The sequence shown here is derived from an EMBL/GenBank/DDBJ whole genome shotgun (WGS) entry which is preliminary data.</text>
</comment>
<dbReference type="PANTHER" id="PTHR43156">
    <property type="entry name" value="STAGE II SPORULATION PROTEIN E-RELATED"/>
    <property type="match status" value="1"/>
</dbReference>
<dbReference type="PROSITE" id="PS50110">
    <property type="entry name" value="RESPONSE_REGULATORY"/>
    <property type="match status" value="1"/>
</dbReference>
<evidence type="ECO:0000313" key="6">
    <source>
        <dbReference type="Proteomes" id="UP000475532"/>
    </source>
</evidence>
<dbReference type="SUPFAM" id="SSF52172">
    <property type="entry name" value="CheY-like"/>
    <property type="match status" value="1"/>
</dbReference>
<keyword evidence="1" id="KW-0378">Hydrolase</keyword>
<proteinExistence type="predicted"/>
<dbReference type="GO" id="GO:0016791">
    <property type="term" value="F:phosphatase activity"/>
    <property type="evidence" value="ECO:0007669"/>
    <property type="project" value="TreeGrafter"/>
</dbReference>
<feature type="compositionally biased region" description="Polar residues" evidence="3">
    <location>
        <begin position="74"/>
        <end position="87"/>
    </location>
</feature>
<feature type="region of interest" description="Disordered" evidence="3">
    <location>
        <begin position="1"/>
        <end position="28"/>
    </location>
</feature>
<protein>
    <submittedName>
        <fullName evidence="5">SpoIIE family protein phosphatase</fullName>
    </submittedName>
</protein>
<dbReference type="InterPro" id="IPR001789">
    <property type="entry name" value="Sig_transdc_resp-reg_receiver"/>
</dbReference>
<feature type="modified residue" description="4-aspartylphosphate" evidence="2">
    <location>
        <position position="149"/>
    </location>
</feature>
<reference evidence="5 6" key="1">
    <citation type="submission" date="2020-01" db="EMBL/GenBank/DDBJ databases">
        <title>Insect and environment-associated Actinomycetes.</title>
        <authorList>
            <person name="Currrie C."/>
            <person name="Chevrette M."/>
            <person name="Carlson C."/>
            <person name="Stubbendieck R."/>
            <person name="Wendt-Pienkowski E."/>
        </authorList>
    </citation>
    <scope>NUCLEOTIDE SEQUENCE [LARGE SCALE GENOMIC DNA]</scope>
    <source>
        <strain evidence="5 6">SID10258</strain>
    </source>
</reference>
<evidence type="ECO:0000259" key="4">
    <source>
        <dbReference type="PROSITE" id="PS50110"/>
    </source>
</evidence>
<dbReference type="Pfam" id="PF00072">
    <property type="entry name" value="Response_reg"/>
    <property type="match status" value="1"/>
</dbReference>
<dbReference type="InterPro" id="IPR036457">
    <property type="entry name" value="PPM-type-like_dom_sf"/>
</dbReference>
<dbReference type="PANTHER" id="PTHR43156:SF2">
    <property type="entry name" value="STAGE II SPORULATION PROTEIN E"/>
    <property type="match status" value="1"/>
</dbReference>
<evidence type="ECO:0000256" key="3">
    <source>
        <dbReference type="SAM" id="MobiDB-lite"/>
    </source>
</evidence>
<dbReference type="InterPro" id="IPR052016">
    <property type="entry name" value="Bact_Sigma-Reg"/>
</dbReference>
<dbReference type="InterPro" id="IPR011006">
    <property type="entry name" value="CheY-like_superfamily"/>
</dbReference>
<dbReference type="GO" id="GO:0000160">
    <property type="term" value="P:phosphorelay signal transduction system"/>
    <property type="evidence" value="ECO:0007669"/>
    <property type="project" value="InterPro"/>
</dbReference>
<evidence type="ECO:0000313" key="5">
    <source>
        <dbReference type="EMBL" id="NEA27325.1"/>
    </source>
</evidence>
<feature type="region of interest" description="Disordered" evidence="3">
    <location>
        <begin position="71"/>
        <end position="91"/>
    </location>
</feature>
<dbReference type="Proteomes" id="UP000475532">
    <property type="component" value="Unassembled WGS sequence"/>
</dbReference>
<sequence length="494" mass="53132">MPIRTHSGGARRGKDTLRSGTYGATLPPLLEPGPWRLGQCRCPGAVRRTRPQPREYAVCHRPLPVPSARLPGSPVSTLSHQTPSHQTRPFAPGAEDRADLLLIDADPSDVLMVEKMLAESGMDVEIAVASDLAAARRALTRRTQCIIVDLSTPGIDRLDGLRQVLALSGTAAVVVLTGLDDAHLGVQAVAAGAEDYLVKQEVDAPLLARAVRYAIERKRSEETERRLVEARILGRENARLERGLLPVPLIDDPSLKHHTRYRPGRRRALLGGDFYDTVQTEGGAVHLMIGDVCGHGPDEAALGVQLRMAWRTLVLAGHTGEQLLGTLDSVLGHERRSEEIFTTLCMITIAPSRRTARMHLAGHPAPLLFRGALGEDGEVAALPEYAHGPALGLLPGAEWPTTEIDLGESWGLMLYTDGLIEGKVGEGSDRLGTDGLVGLARAARRRGATGRALIDDLVTQVERLNGDVLADDLAVLLLSRRPGHDLESALTKGP</sequence>